<evidence type="ECO:0000256" key="3">
    <source>
        <dbReference type="ARBA" id="ARBA00022670"/>
    </source>
</evidence>
<dbReference type="Proteomes" id="UP000291600">
    <property type="component" value="Unassembled WGS sequence"/>
</dbReference>
<dbReference type="PANTHER" id="PTHR10381:SF70">
    <property type="entry name" value="ATP-DEPENDENT CLP PROTEASE PROTEOLYTIC SUBUNIT"/>
    <property type="match status" value="1"/>
</dbReference>
<dbReference type="CDD" id="cd07016">
    <property type="entry name" value="S14_ClpP_1"/>
    <property type="match status" value="1"/>
</dbReference>
<protein>
    <recommendedName>
        <fullName evidence="6">ATP-dependent Clp protease proteolytic subunit</fullName>
    </recommendedName>
</protein>
<evidence type="ECO:0000256" key="2">
    <source>
        <dbReference type="ARBA" id="ARBA00022490"/>
    </source>
</evidence>
<evidence type="ECO:0000313" key="7">
    <source>
        <dbReference type="EMBL" id="TBL70187.1"/>
    </source>
</evidence>
<dbReference type="RefSeq" id="WP_130970360.1">
    <property type="nucleotide sequence ID" value="NZ_SITJ01000048.1"/>
</dbReference>
<dbReference type="NCBIfam" id="NF045540">
    <property type="entry name" value="scaf_prot_MCP1"/>
    <property type="match status" value="1"/>
</dbReference>
<dbReference type="InterPro" id="IPR023562">
    <property type="entry name" value="ClpP/TepA"/>
</dbReference>
<dbReference type="EMBL" id="SITJ01000048">
    <property type="protein sequence ID" value="TBL70187.1"/>
    <property type="molecule type" value="Genomic_DNA"/>
</dbReference>
<dbReference type="PRINTS" id="PR00127">
    <property type="entry name" value="CLPPROTEASEP"/>
</dbReference>
<dbReference type="Pfam" id="PF25209">
    <property type="entry name" value="Phage_capsid_4"/>
    <property type="match status" value="1"/>
</dbReference>
<keyword evidence="4" id="KW-0378">Hydrolase</keyword>
<evidence type="ECO:0000256" key="4">
    <source>
        <dbReference type="ARBA" id="ARBA00022801"/>
    </source>
</evidence>
<proteinExistence type="inferred from homology"/>
<organism evidence="7 8">
    <name type="scientific">Hafnia alvei</name>
    <dbReference type="NCBI Taxonomy" id="569"/>
    <lineage>
        <taxon>Bacteria</taxon>
        <taxon>Pseudomonadati</taxon>
        <taxon>Pseudomonadota</taxon>
        <taxon>Gammaproteobacteria</taxon>
        <taxon>Enterobacterales</taxon>
        <taxon>Hafniaceae</taxon>
        <taxon>Hafnia</taxon>
    </lineage>
</organism>
<dbReference type="InterPro" id="IPR001907">
    <property type="entry name" value="ClpP"/>
</dbReference>
<reference evidence="7 8" key="1">
    <citation type="submission" date="2019-02" db="EMBL/GenBank/DDBJ databases">
        <title>Comparative genomic analysis of the Hafnia genus genomes.</title>
        <authorList>
            <person name="Zhiqiu Y."/>
            <person name="Chao Y."/>
            <person name="Yuhui D."/>
            <person name="Di H."/>
            <person name="Bin L."/>
        </authorList>
    </citation>
    <scope>NUCLEOTIDE SEQUENCE [LARGE SCALE GENOMIC DNA]</scope>
    <source>
        <strain evidence="7 8">PCM_1210</strain>
    </source>
</reference>
<sequence>MKSWYSIQAKAGGVASISLYDEIGTYGITARQFAEELSALGRVSNIDLHIHSPGGDIQEGIAIYNLLKSHPAKKTVTIDGVACSMASVIAMVGDTVCIHENGLMMIHRPWGITGGDSSEMRSYADLLDKMEQILIPAYTAKTGKSAEEIAAMLEAETWMSGAECVEQGFADELLAPVTAMAKLESRRIENMNMPENIKNMIMAPQANVPQNLPTYTENPREEQKNRISGIQNLFAMFGNRHGDVMNACIADVDCSVDAAKDKLLTALGKNATPSNTHGGTQNTQNPMLPHIYAGNGNITGDGIKQGLYARLGYEQAERGNPYAMMSLFDMAKASLSDRGISTASYGNRSQIVNMALTHSTSDFSNILAGGAEKSVLTGWQNSGETFQQWTKKGNLSNFHEAKRVGINGFSKLDKVPEGAEYKYVTTSDRGAPIALATYGNLFSITRQAIINDDLAQLSTIPQALGRAAARTVGNLVYLQLIGNSKFTDGTPLFHADHKNLISSAMDTSGLSAARLAMRLQEDSNGDPLNVTPAYIIVPAALEGDANRALLSSSSLLQIGETDANKPVLNQNAGIINVVKDMGQVIVEPRLDKANNKEWYVASAQGTDTIEVAYLDGMDAPYLEQQDGFSTDGVWYKVRIDAGVAALDYRGLVKSSGK</sequence>
<dbReference type="Pfam" id="PF00574">
    <property type="entry name" value="CLP_protease"/>
    <property type="match status" value="1"/>
</dbReference>
<dbReference type="NCBIfam" id="NF045542">
    <property type="entry name" value="Clp_rel_HeadMat"/>
    <property type="match status" value="1"/>
</dbReference>
<accession>A0ABD7Q9K5</accession>
<dbReference type="AlphaFoldDB" id="A0ABD7Q9K5"/>
<evidence type="ECO:0000313" key="8">
    <source>
        <dbReference type="Proteomes" id="UP000291600"/>
    </source>
</evidence>
<dbReference type="InterPro" id="IPR029045">
    <property type="entry name" value="ClpP/crotonase-like_dom_sf"/>
</dbReference>
<dbReference type="GO" id="GO:0008236">
    <property type="term" value="F:serine-type peptidase activity"/>
    <property type="evidence" value="ECO:0007669"/>
    <property type="project" value="UniProtKB-KW"/>
</dbReference>
<evidence type="ECO:0000256" key="5">
    <source>
        <dbReference type="ARBA" id="ARBA00022825"/>
    </source>
</evidence>
<evidence type="ECO:0000256" key="6">
    <source>
        <dbReference type="RuleBase" id="RU003567"/>
    </source>
</evidence>
<comment type="caution">
    <text evidence="7">The sequence shown here is derived from an EMBL/GenBank/DDBJ whole genome shotgun (WGS) entry which is preliminary data.</text>
</comment>
<keyword evidence="3" id="KW-0645">Protease</keyword>
<dbReference type="SUPFAM" id="SSF52096">
    <property type="entry name" value="ClpP/crotonase"/>
    <property type="match status" value="1"/>
</dbReference>
<gene>
    <name evidence="7" type="ORF">EYY96_02595</name>
</gene>
<dbReference type="GO" id="GO:0006508">
    <property type="term" value="P:proteolysis"/>
    <property type="evidence" value="ECO:0007669"/>
    <property type="project" value="UniProtKB-KW"/>
</dbReference>
<comment type="similarity">
    <text evidence="1 6">Belongs to the peptidase S14 family.</text>
</comment>
<keyword evidence="5" id="KW-0720">Serine protease</keyword>
<name>A0ABD7Q9K5_HAFAL</name>
<evidence type="ECO:0000256" key="1">
    <source>
        <dbReference type="ARBA" id="ARBA00007039"/>
    </source>
</evidence>
<dbReference type="Gene3D" id="3.90.226.10">
    <property type="entry name" value="2-enoyl-CoA Hydratase, Chain A, domain 1"/>
    <property type="match status" value="1"/>
</dbReference>
<keyword evidence="2" id="KW-0963">Cytoplasm</keyword>
<dbReference type="PANTHER" id="PTHR10381">
    <property type="entry name" value="ATP-DEPENDENT CLP PROTEASE PROTEOLYTIC SUBUNIT"/>
    <property type="match status" value="1"/>
</dbReference>